<keyword evidence="1" id="KW-0175">Coiled coil</keyword>
<dbReference type="EMBL" id="VLLE01000005">
    <property type="protein sequence ID" value="TWI80619.1"/>
    <property type="molecule type" value="Genomic_DNA"/>
</dbReference>
<dbReference type="RefSeq" id="WP_199758286.1">
    <property type="nucleotide sequence ID" value="NZ_VLLE01000005.1"/>
</dbReference>
<reference evidence="2 3" key="1">
    <citation type="journal article" date="2015" name="Stand. Genomic Sci.">
        <title>Genomic Encyclopedia of Bacterial and Archaeal Type Strains, Phase III: the genomes of soil and plant-associated and newly described type strains.</title>
        <authorList>
            <person name="Whitman W.B."/>
            <person name="Woyke T."/>
            <person name="Klenk H.P."/>
            <person name="Zhou Y."/>
            <person name="Lilburn T.G."/>
            <person name="Beck B.J."/>
            <person name="De Vos P."/>
            <person name="Vandamme P."/>
            <person name="Eisen J.A."/>
            <person name="Garrity G."/>
            <person name="Hugenholtz P."/>
            <person name="Kyrpides N.C."/>
        </authorList>
    </citation>
    <scope>NUCLEOTIDE SEQUENCE [LARGE SCALE GENOMIC DNA]</scope>
    <source>
        <strain evidence="2 3">CGMCC 1.7271</strain>
    </source>
</reference>
<protein>
    <submittedName>
        <fullName evidence="2">Uncharacterized protein DUF2452</fullName>
    </submittedName>
</protein>
<feature type="coiled-coil region" evidence="1">
    <location>
        <begin position="169"/>
        <end position="196"/>
    </location>
</feature>
<name>A0A562SH78_9BACT</name>
<evidence type="ECO:0000313" key="2">
    <source>
        <dbReference type="EMBL" id="TWI80619.1"/>
    </source>
</evidence>
<comment type="caution">
    <text evidence="2">The sequence shown here is derived from an EMBL/GenBank/DDBJ whole genome shotgun (WGS) entry which is preliminary data.</text>
</comment>
<dbReference type="AlphaFoldDB" id="A0A562SH78"/>
<proteinExistence type="predicted"/>
<sequence length="262" mass="29825">MVQAYNFLASWQLFPEKCSYEFGETPKSGNCKIESVKNGAALSISTNWVTHLNEAFYTSYNFVPDAAVHPFENAEVAQQIRSEIPNSSTMVVELLTNGQVKLTATHEIMPNGFLKITTQGFTPEYKRYSNVEVYHKQMSVLPYASSISGVAIRPTKEGVIRHQALTAMEEQTNMQLDQIKQQIELLARQAQEIVKRKELSLMIYEAKLNFRPVIGHVYHLYQKHDDTYLLSMISPQEWGNGGPFKQFIASAKLLADHTWMEI</sequence>
<dbReference type="Pfam" id="PF10504">
    <property type="entry name" value="DUF2452"/>
    <property type="match status" value="1"/>
</dbReference>
<dbReference type="Proteomes" id="UP000316167">
    <property type="component" value="Unassembled WGS sequence"/>
</dbReference>
<evidence type="ECO:0000256" key="1">
    <source>
        <dbReference type="SAM" id="Coils"/>
    </source>
</evidence>
<gene>
    <name evidence="2" type="ORF">IQ13_3298</name>
</gene>
<dbReference type="InterPro" id="IPR019534">
    <property type="entry name" value="DUF2452"/>
</dbReference>
<organism evidence="2 3">
    <name type="scientific">Lacibacter cauensis</name>
    <dbReference type="NCBI Taxonomy" id="510947"/>
    <lineage>
        <taxon>Bacteria</taxon>
        <taxon>Pseudomonadati</taxon>
        <taxon>Bacteroidota</taxon>
        <taxon>Chitinophagia</taxon>
        <taxon>Chitinophagales</taxon>
        <taxon>Chitinophagaceae</taxon>
        <taxon>Lacibacter</taxon>
    </lineage>
</organism>
<evidence type="ECO:0000313" key="3">
    <source>
        <dbReference type="Proteomes" id="UP000316167"/>
    </source>
</evidence>
<keyword evidence="3" id="KW-1185">Reference proteome</keyword>
<accession>A0A562SH78</accession>